<dbReference type="AlphaFoldDB" id="A0A512AR54"/>
<keyword evidence="3" id="KW-1185">Reference proteome</keyword>
<feature type="domain" description="Competence protein CoiA nuclease-like" evidence="1">
    <location>
        <begin position="50"/>
        <end position="139"/>
    </location>
</feature>
<accession>A0A512AR54</accession>
<dbReference type="Proteomes" id="UP000321464">
    <property type="component" value="Unassembled WGS sequence"/>
</dbReference>
<dbReference type="RefSeq" id="WP_147161407.1">
    <property type="nucleotide sequence ID" value="NZ_BJYR01000038.1"/>
</dbReference>
<organism evidence="2 3">
    <name type="scientific">Novosphingobium sediminis</name>
    <dbReference type="NCBI Taxonomy" id="707214"/>
    <lineage>
        <taxon>Bacteria</taxon>
        <taxon>Pseudomonadati</taxon>
        <taxon>Pseudomonadota</taxon>
        <taxon>Alphaproteobacteria</taxon>
        <taxon>Sphingomonadales</taxon>
        <taxon>Sphingomonadaceae</taxon>
        <taxon>Novosphingobium</taxon>
    </lineage>
</organism>
<evidence type="ECO:0000259" key="1">
    <source>
        <dbReference type="Pfam" id="PF06054"/>
    </source>
</evidence>
<name>A0A512AR54_9SPHN</name>
<protein>
    <recommendedName>
        <fullName evidence="1">Competence protein CoiA nuclease-like domain-containing protein</fullName>
    </recommendedName>
</protein>
<dbReference type="Pfam" id="PF06054">
    <property type="entry name" value="CoiA_nuc"/>
    <property type="match status" value="1"/>
</dbReference>
<sequence length="327" mass="35891">MEWDNLALRNKREGHLRAPCCQADVILRRSKLGTQHFVHRVRGTCNSAPETEEHMQVKRVILEVGKANGWLAVAEVDGLSPEGEAWRADVLLSKDAARIAIEVQWSKQSDDETARRQARYASSGIRGLWVFRQQRFAASKDIPAVRICGTLADGFEVYVPTGTGEQVLPLAPFVSAVLNRKYRFGLPLGAPAAVAVRCGIIDCYRCGAETPIITGLDINVGPHKLSAIIPELDSCPDLIALALQVMPQHISPGRIMRRHSQEANSRYLSNGCAHCGTLIGAHYEYLACENQAVVGKFQTVVDNGIRQLAKKLGEAPEWGVHLEISSI</sequence>
<reference evidence="2 3" key="1">
    <citation type="submission" date="2019-07" db="EMBL/GenBank/DDBJ databases">
        <title>Whole genome shotgun sequence of Novosphingobium sediminis NBRC 106119.</title>
        <authorList>
            <person name="Hosoyama A."/>
            <person name="Uohara A."/>
            <person name="Ohji S."/>
            <person name="Ichikawa N."/>
        </authorList>
    </citation>
    <scope>NUCLEOTIDE SEQUENCE [LARGE SCALE GENOMIC DNA]</scope>
    <source>
        <strain evidence="2 3">NBRC 106119</strain>
    </source>
</reference>
<dbReference type="EMBL" id="BJYR01000038">
    <property type="protein sequence ID" value="GEO02193.1"/>
    <property type="molecule type" value="Genomic_DNA"/>
</dbReference>
<gene>
    <name evidence="2" type="ORF">NSE01_40250</name>
</gene>
<evidence type="ECO:0000313" key="3">
    <source>
        <dbReference type="Proteomes" id="UP000321464"/>
    </source>
</evidence>
<dbReference type="OrthoDB" id="8012056at2"/>
<comment type="caution">
    <text evidence="2">The sequence shown here is derived from an EMBL/GenBank/DDBJ whole genome shotgun (WGS) entry which is preliminary data.</text>
</comment>
<dbReference type="InterPro" id="IPR010330">
    <property type="entry name" value="CoiA_nuc"/>
</dbReference>
<proteinExistence type="predicted"/>
<evidence type="ECO:0000313" key="2">
    <source>
        <dbReference type="EMBL" id="GEO02193.1"/>
    </source>
</evidence>